<organism evidence="1 2">
    <name type="scientific">Rhizophagus clarus</name>
    <dbReference type="NCBI Taxonomy" id="94130"/>
    <lineage>
        <taxon>Eukaryota</taxon>
        <taxon>Fungi</taxon>
        <taxon>Fungi incertae sedis</taxon>
        <taxon>Mucoromycota</taxon>
        <taxon>Glomeromycotina</taxon>
        <taxon>Glomeromycetes</taxon>
        <taxon>Glomerales</taxon>
        <taxon>Glomeraceae</taxon>
        <taxon>Rhizophagus</taxon>
    </lineage>
</organism>
<proteinExistence type="predicted"/>
<evidence type="ECO:0000313" key="1">
    <source>
        <dbReference type="EMBL" id="GBC04164.1"/>
    </source>
</evidence>
<evidence type="ECO:0000313" key="2">
    <source>
        <dbReference type="Proteomes" id="UP000247702"/>
    </source>
</evidence>
<dbReference type="EMBL" id="BEXD01003932">
    <property type="protein sequence ID" value="GBC04164.1"/>
    <property type="molecule type" value="Genomic_DNA"/>
</dbReference>
<sequence length="190" mass="21847">MTSNTNRQTQKDAMADQPGDKGICYGFITFPINQEIMGVFANKTAKQTLFVRERYLEKEKKQVKEKKHLNLSRAMTSNTNRQTQRDAMADQPGDKGICYGFITFPINQEIMGVFANKTAKQTLFVRERYLEKEKKQVKEKKHLNLSRAMTSNTNRQTQRDAMADQPGDKGICYGFITFPINQGRLRSHVV</sequence>
<protein>
    <submittedName>
        <fullName evidence="1">Uncharacterized protein</fullName>
    </submittedName>
</protein>
<reference evidence="1 2" key="1">
    <citation type="submission" date="2017-11" db="EMBL/GenBank/DDBJ databases">
        <title>The genome of Rhizophagus clarus HR1 reveals common genetic basis of auxotrophy among arbuscular mycorrhizal fungi.</title>
        <authorList>
            <person name="Kobayashi Y."/>
        </authorList>
    </citation>
    <scope>NUCLEOTIDE SEQUENCE [LARGE SCALE GENOMIC DNA]</scope>
    <source>
        <strain evidence="1 2">HR1</strain>
    </source>
</reference>
<accession>A0A2Z6RNV6</accession>
<name>A0A2Z6RNV6_9GLOM</name>
<gene>
    <name evidence="1" type="ORF">RclHR1_05550001</name>
</gene>
<comment type="caution">
    <text evidence="1">The sequence shown here is derived from an EMBL/GenBank/DDBJ whole genome shotgun (WGS) entry which is preliminary data.</text>
</comment>
<dbReference type="Proteomes" id="UP000247702">
    <property type="component" value="Unassembled WGS sequence"/>
</dbReference>
<keyword evidence="2" id="KW-1185">Reference proteome</keyword>
<dbReference type="AlphaFoldDB" id="A0A2Z6RNV6"/>